<dbReference type="CDD" id="cd00054">
    <property type="entry name" value="EGF_CA"/>
    <property type="match status" value="1"/>
</dbReference>
<evidence type="ECO:0000256" key="1">
    <source>
        <dbReference type="ARBA" id="ARBA00023157"/>
    </source>
</evidence>
<evidence type="ECO:0000259" key="5">
    <source>
        <dbReference type="PROSITE" id="PS50026"/>
    </source>
</evidence>
<dbReference type="InterPro" id="IPR036179">
    <property type="entry name" value="Ig-like_dom_sf"/>
</dbReference>
<protein>
    <submittedName>
        <fullName evidence="8">Uncharacterized protein</fullName>
    </submittedName>
</protein>
<dbReference type="Pfam" id="PF02210">
    <property type="entry name" value="Laminin_G_2"/>
    <property type="match status" value="1"/>
</dbReference>
<dbReference type="AlphaFoldDB" id="A0A914PRH5"/>
<dbReference type="PROSITE" id="PS50025">
    <property type="entry name" value="LAM_G_DOMAIN"/>
    <property type="match status" value="1"/>
</dbReference>
<feature type="domain" description="Ig-like" evidence="6">
    <location>
        <begin position="39"/>
        <end position="140"/>
    </location>
</feature>
<dbReference type="SUPFAM" id="SSF49899">
    <property type="entry name" value="Concanavalin A-like lectins/glucanases"/>
    <property type="match status" value="1"/>
</dbReference>
<evidence type="ECO:0000259" key="4">
    <source>
        <dbReference type="PROSITE" id="PS50025"/>
    </source>
</evidence>
<sequence length="397" mass="44129">MWPTSEVVSIPPHISSSSTELESKFPPEFLPPSQSSSKPSTPILPTDPITRWPSENEAFVEQARRVPIIRTVGHDTKLECGIKTPGTESEIKWDKIGSNMPFKFRIENGDLVIEDLRKEDEGLYQCSLTLPGKQNSVHFTDLKVADYVPVFYGSSFIDLPPLTDEEWKNLDLELSIKPAAKDGIILHTTKGVTESLGEYYHTVFLRKGKIVYRSKLGTKIDELESKTPVRVGKWSKIRILNNENEKTLIVNTDEPIVKAIAQTSEVTLSSIPSNKIHLGGEPASSSKFIGTISRIIINQHPVEIMPKLLVEIPAKGESGVLVKAKPAVEESNECSKNPCQNNGICIAANVHEGFKCECSDYYFGASCQYKDRFCANKGISSSELILKTEYLFGFEIP</sequence>
<evidence type="ECO:0000313" key="8">
    <source>
        <dbReference type="WBParaSite" id="PDA_v2.g21212.t1"/>
    </source>
</evidence>
<dbReference type="SUPFAM" id="SSF48726">
    <property type="entry name" value="Immunoglobulin"/>
    <property type="match status" value="1"/>
</dbReference>
<dbReference type="SMART" id="SM00282">
    <property type="entry name" value="LamG"/>
    <property type="match status" value="1"/>
</dbReference>
<feature type="disulfide bond" evidence="2">
    <location>
        <begin position="358"/>
        <end position="367"/>
    </location>
</feature>
<dbReference type="PROSITE" id="PS00022">
    <property type="entry name" value="EGF_1"/>
    <property type="match status" value="1"/>
</dbReference>
<dbReference type="InterPro" id="IPR001881">
    <property type="entry name" value="EGF-like_Ca-bd_dom"/>
</dbReference>
<accession>A0A914PRH5</accession>
<evidence type="ECO:0000256" key="2">
    <source>
        <dbReference type="PROSITE-ProRule" id="PRU00076"/>
    </source>
</evidence>
<dbReference type="PROSITE" id="PS50835">
    <property type="entry name" value="IG_LIKE"/>
    <property type="match status" value="1"/>
</dbReference>
<reference evidence="8" key="1">
    <citation type="submission" date="2022-11" db="UniProtKB">
        <authorList>
            <consortium name="WormBaseParasite"/>
        </authorList>
    </citation>
    <scope>IDENTIFICATION</scope>
</reference>
<evidence type="ECO:0000313" key="7">
    <source>
        <dbReference type="Proteomes" id="UP000887578"/>
    </source>
</evidence>
<name>A0A914PRH5_9BILA</name>
<dbReference type="WBParaSite" id="PDA_v2.g21212.t1">
    <property type="protein sequence ID" value="PDA_v2.g21212.t1"/>
    <property type="gene ID" value="PDA_v2.g21212"/>
</dbReference>
<dbReference type="InterPro" id="IPR013320">
    <property type="entry name" value="ConA-like_dom_sf"/>
</dbReference>
<dbReference type="InterPro" id="IPR003599">
    <property type="entry name" value="Ig_sub"/>
</dbReference>
<comment type="caution">
    <text evidence="2">Lacks conserved residue(s) required for the propagation of feature annotation.</text>
</comment>
<dbReference type="InterPro" id="IPR003598">
    <property type="entry name" value="Ig_sub2"/>
</dbReference>
<dbReference type="InterPro" id="IPR050372">
    <property type="entry name" value="Neurexin-related_CASP"/>
</dbReference>
<dbReference type="InterPro" id="IPR001791">
    <property type="entry name" value="Laminin_G"/>
</dbReference>
<feature type="region of interest" description="Disordered" evidence="3">
    <location>
        <begin position="1"/>
        <end position="51"/>
    </location>
</feature>
<evidence type="ECO:0000256" key="3">
    <source>
        <dbReference type="SAM" id="MobiDB-lite"/>
    </source>
</evidence>
<dbReference type="PANTHER" id="PTHR15036:SF85">
    <property type="entry name" value="SP2353, ISOFORM A"/>
    <property type="match status" value="1"/>
</dbReference>
<dbReference type="Gene3D" id="2.60.120.200">
    <property type="match status" value="1"/>
</dbReference>
<keyword evidence="1 2" id="KW-1015">Disulfide bond</keyword>
<dbReference type="SMART" id="SM00408">
    <property type="entry name" value="IGc2"/>
    <property type="match status" value="1"/>
</dbReference>
<dbReference type="GO" id="GO:0005509">
    <property type="term" value="F:calcium ion binding"/>
    <property type="evidence" value="ECO:0007669"/>
    <property type="project" value="InterPro"/>
</dbReference>
<proteinExistence type="predicted"/>
<dbReference type="SMART" id="SM00181">
    <property type="entry name" value="EGF"/>
    <property type="match status" value="1"/>
</dbReference>
<keyword evidence="7" id="KW-1185">Reference proteome</keyword>
<dbReference type="InterPro" id="IPR000742">
    <property type="entry name" value="EGF"/>
</dbReference>
<dbReference type="PANTHER" id="PTHR15036">
    <property type="entry name" value="PIKACHURIN-LIKE PROTEIN"/>
    <property type="match status" value="1"/>
</dbReference>
<dbReference type="SUPFAM" id="SSF57196">
    <property type="entry name" value="EGF/Laminin"/>
    <property type="match status" value="1"/>
</dbReference>
<dbReference type="InterPro" id="IPR007110">
    <property type="entry name" value="Ig-like_dom"/>
</dbReference>
<feature type="domain" description="EGF-like" evidence="5">
    <location>
        <begin position="330"/>
        <end position="368"/>
    </location>
</feature>
<dbReference type="Proteomes" id="UP000887578">
    <property type="component" value="Unplaced"/>
</dbReference>
<dbReference type="Gene3D" id="2.10.25.10">
    <property type="entry name" value="Laminin"/>
    <property type="match status" value="1"/>
</dbReference>
<keyword evidence="2" id="KW-0245">EGF-like domain</keyword>
<feature type="disulfide bond" evidence="2">
    <location>
        <begin position="339"/>
        <end position="356"/>
    </location>
</feature>
<feature type="domain" description="Laminin G" evidence="4">
    <location>
        <begin position="146"/>
        <end position="334"/>
    </location>
</feature>
<dbReference type="CDD" id="cd00110">
    <property type="entry name" value="LamG"/>
    <property type="match status" value="1"/>
</dbReference>
<feature type="compositionally biased region" description="Low complexity" evidence="3">
    <location>
        <begin position="31"/>
        <end position="41"/>
    </location>
</feature>
<dbReference type="GO" id="GO:0016020">
    <property type="term" value="C:membrane"/>
    <property type="evidence" value="ECO:0007669"/>
    <property type="project" value="UniProtKB-SubCell"/>
</dbReference>
<evidence type="ECO:0000259" key="6">
    <source>
        <dbReference type="PROSITE" id="PS50835"/>
    </source>
</evidence>
<dbReference type="Gene3D" id="2.60.40.10">
    <property type="entry name" value="Immunoglobulins"/>
    <property type="match status" value="1"/>
</dbReference>
<dbReference type="PROSITE" id="PS50026">
    <property type="entry name" value="EGF_3"/>
    <property type="match status" value="1"/>
</dbReference>
<organism evidence="7 8">
    <name type="scientific">Panagrolaimus davidi</name>
    <dbReference type="NCBI Taxonomy" id="227884"/>
    <lineage>
        <taxon>Eukaryota</taxon>
        <taxon>Metazoa</taxon>
        <taxon>Ecdysozoa</taxon>
        <taxon>Nematoda</taxon>
        <taxon>Chromadorea</taxon>
        <taxon>Rhabditida</taxon>
        <taxon>Tylenchina</taxon>
        <taxon>Panagrolaimomorpha</taxon>
        <taxon>Panagrolaimoidea</taxon>
        <taxon>Panagrolaimidae</taxon>
        <taxon>Panagrolaimus</taxon>
    </lineage>
</organism>
<dbReference type="InterPro" id="IPR013783">
    <property type="entry name" value="Ig-like_fold"/>
</dbReference>
<feature type="compositionally biased region" description="Low complexity" evidence="3">
    <location>
        <begin position="1"/>
        <end position="18"/>
    </location>
</feature>
<dbReference type="SMART" id="SM00179">
    <property type="entry name" value="EGF_CA"/>
    <property type="match status" value="1"/>
</dbReference>
<dbReference type="SMART" id="SM00409">
    <property type="entry name" value="IG"/>
    <property type="match status" value="1"/>
</dbReference>